<sequence>MDRTHTREAKRLVAAAARVGMETTETTEAFRGLESRASGRVHETADPTTVSDEERARGLDPTYDYDAVDPATLFDRSSAGPHAGVGHWRFDALLPFPASDALSAGEGSTPLVPTDRLADELDVDAVYVKDEGRNPTGTVLDRGMSVALTAVAGRAAAGGDVEPLACASPGNAGQSMAAYAGRADLRSYAFVPSRCAFSNKAMTNVHGGDMRVVGGRFPDAADAVDEQLETEYTNLNEFTTPYRHEGIKTVAFELVTDLGEAPDVVVVPTGTGEVIAGIYKGFRELARVGAIDSTPKVVAAQAAGCAPIAAAIERGRDAPEPWSTPDTICGELEIADPAGGTAAIEAVTESGGTAVSVEDDDILASAVAVAQNEVMETGVTGGAAPAAAWALAEDDFFEGDETVVLVNSDAGLKTPDVLRSHLMGQGI</sequence>
<evidence type="ECO:0000256" key="4">
    <source>
        <dbReference type="SAM" id="MobiDB-lite"/>
    </source>
</evidence>
<dbReference type="InterPro" id="IPR036052">
    <property type="entry name" value="TrpB-like_PALP_sf"/>
</dbReference>
<organism evidence="6 7">
    <name type="scientific">Halorubrum alkaliphilum</name>
    <dbReference type="NCBI Taxonomy" id="261290"/>
    <lineage>
        <taxon>Archaea</taxon>
        <taxon>Methanobacteriati</taxon>
        <taxon>Methanobacteriota</taxon>
        <taxon>Stenosarchaea group</taxon>
        <taxon>Halobacteria</taxon>
        <taxon>Halobacteriales</taxon>
        <taxon>Haloferacaceae</taxon>
        <taxon>Halorubrum</taxon>
    </lineage>
</organism>
<keyword evidence="3 6" id="KW-0456">Lyase</keyword>
<name>A0A8T4GEN6_9EURY</name>
<dbReference type="AlphaFoldDB" id="A0A8T4GEN6"/>
<dbReference type="GO" id="GO:0006567">
    <property type="term" value="P:L-threonine catabolic process"/>
    <property type="evidence" value="ECO:0007669"/>
    <property type="project" value="TreeGrafter"/>
</dbReference>
<dbReference type="InterPro" id="IPR050147">
    <property type="entry name" value="Ser/Thr_Dehydratase"/>
</dbReference>
<dbReference type="EMBL" id="JAGGKQ010000003">
    <property type="protein sequence ID" value="MBP1921555.1"/>
    <property type="molecule type" value="Genomic_DNA"/>
</dbReference>
<dbReference type="EC" id="4.2.3.1" evidence="6"/>
<comment type="caution">
    <text evidence="6">The sequence shown here is derived from an EMBL/GenBank/DDBJ whole genome shotgun (WGS) entry which is preliminary data.</text>
</comment>
<comment type="cofactor">
    <cofactor evidence="1">
        <name>pyridoxal 5'-phosphate</name>
        <dbReference type="ChEBI" id="CHEBI:597326"/>
    </cofactor>
</comment>
<gene>
    <name evidence="6" type="ORF">J2751_000548</name>
</gene>
<dbReference type="PANTHER" id="PTHR48078">
    <property type="entry name" value="THREONINE DEHYDRATASE, MITOCHONDRIAL-RELATED"/>
    <property type="match status" value="1"/>
</dbReference>
<keyword evidence="7" id="KW-1185">Reference proteome</keyword>
<reference evidence="6" key="1">
    <citation type="submission" date="2021-03" db="EMBL/GenBank/DDBJ databases">
        <title>Genomic Encyclopedia of Type Strains, Phase IV (KMG-IV): sequencing the most valuable type-strain genomes for metagenomic binning, comparative biology and taxonomic classification.</title>
        <authorList>
            <person name="Goeker M."/>
        </authorList>
    </citation>
    <scope>NUCLEOTIDE SEQUENCE</scope>
    <source>
        <strain evidence="6">DSM 23564</strain>
    </source>
</reference>
<evidence type="ECO:0000313" key="7">
    <source>
        <dbReference type="Proteomes" id="UP000823588"/>
    </source>
</evidence>
<evidence type="ECO:0000256" key="2">
    <source>
        <dbReference type="ARBA" id="ARBA00022898"/>
    </source>
</evidence>
<dbReference type="InterPro" id="IPR001926">
    <property type="entry name" value="TrpB-like_PALP"/>
</dbReference>
<dbReference type="Gene3D" id="3.40.50.1100">
    <property type="match status" value="2"/>
</dbReference>
<dbReference type="PANTHER" id="PTHR48078:SF6">
    <property type="entry name" value="L-THREONINE DEHYDRATASE CATABOLIC TDCB"/>
    <property type="match status" value="1"/>
</dbReference>
<evidence type="ECO:0000256" key="3">
    <source>
        <dbReference type="ARBA" id="ARBA00023239"/>
    </source>
</evidence>
<feature type="domain" description="Tryptophan synthase beta chain-like PALP" evidence="5">
    <location>
        <begin position="103"/>
        <end position="409"/>
    </location>
</feature>
<evidence type="ECO:0000256" key="1">
    <source>
        <dbReference type="ARBA" id="ARBA00001933"/>
    </source>
</evidence>
<dbReference type="SUPFAM" id="SSF53686">
    <property type="entry name" value="Tryptophan synthase beta subunit-like PLP-dependent enzymes"/>
    <property type="match status" value="1"/>
</dbReference>
<evidence type="ECO:0000313" key="6">
    <source>
        <dbReference type="EMBL" id="MBP1921555.1"/>
    </source>
</evidence>
<keyword evidence="2" id="KW-0663">Pyridoxal phosphate</keyword>
<dbReference type="GO" id="GO:0004794">
    <property type="term" value="F:threonine deaminase activity"/>
    <property type="evidence" value="ECO:0007669"/>
    <property type="project" value="TreeGrafter"/>
</dbReference>
<proteinExistence type="predicted"/>
<protein>
    <submittedName>
        <fullName evidence="6">Threonine synthase</fullName>
        <ecNumber evidence="6">4.2.3.1</ecNumber>
    </submittedName>
</protein>
<evidence type="ECO:0000259" key="5">
    <source>
        <dbReference type="Pfam" id="PF00291"/>
    </source>
</evidence>
<dbReference type="GO" id="GO:0004795">
    <property type="term" value="F:threonine synthase activity"/>
    <property type="evidence" value="ECO:0007669"/>
    <property type="project" value="UniProtKB-EC"/>
</dbReference>
<dbReference type="GO" id="GO:0009097">
    <property type="term" value="P:isoleucine biosynthetic process"/>
    <property type="evidence" value="ECO:0007669"/>
    <property type="project" value="TreeGrafter"/>
</dbReference>
<dbReference type="Pfam" id="PF00291">
    <property type="entry name" value="PALP"/>
    <property type="match status" value="1"/>
</dbReference>
<accession>A0A8T4GEN6</accession>
<feature type="region of interest" description="Disordered" evidence="4">
    <location>
        <begin position="23"/>
        <end position="63"/>
    </location>
</feature>
<dbReference type="GO" id="GO:0003941">
    <property type="term" value="F:L-serine ammonia-lyase activity"/>
    <property type="evidence" value="ECO:0007669"/>
    <property type="project" value="TreeGrafter"/>
</dbReference>
<dbReference type="Proteomes" id="UP000823588">
    <property type="component" value="Unassembled WGS sequence"/>
</dbReference>
<dbReference type="GO" id="GO:0006565">
    <property type="term" value="P:L-serine catabolic process"/>
    <property type="evidence" value="ECO:0007669"/>
    <property type="project" value="TreeGrafter"/>
</dbReference>